<dbReference type="PANTHER" id="PTHR30455">
    <property type="entry name" value="TRANSCRIPTIONAL REPRESSOR NRDR"/>
    <property type="match status" value="1"/>
</dbReference>
<keyword evidence="10" id="KW-1185">Reference proteome</keyword>
<keyword evidence="3 7" id="KW-0067">ATP-binding</keyword>
<evidence type="ECO:0000256" key="6">
    <source>
        <dbReference type="ARBA" id="ARBA00023163"/>
    </source>
</evidence>
<evidence type="ECO:0000256" key="2">
    <source>
        <dbReference type="ARBA" id="ARBA00022741"/>
    </source>
</evidence>
<sequence>MNCPFCGNQQTKVIDTDKDEGVRIHRRRQCLRCGKRFNTYEQPYLNIPVIIKTDGTREEYDREKMIKGIRISCAKRPVPAQKIEQLADDIERELQMEGKREVSSRFIGDKVIAGLKMLDHIAYIRYAIVYLQLSDLHSVRDEIDRLLAESN</sequence>
<evidence type="ECO:0000256" key="4">
    <source>
        <dbReference type="ARBA" id="ARBA00023015"/>
    </source>
</evidence>
<reference evidence="9" key="1">
    <citation type="journal article" date="2015" name="Genome Announc.">
        <title>Draft Genome Sequence of Anaerolineae Strain TC1, a Novel Isolate from a Methanogenic Wastewater Treatment System.</title>
        <authorList>
            <person name="Matsuura N."/>
            <person name="Tourlousse D.M."/>
            <person name="Sun L."/>
            <person name="Toyonaga M."/>
            <person name="Kuroda K."/>
            <person name="Ohashi A."/>
            <person name="Cruz R."/>
            <person name="Yamaguchi T."/>
            <person name="Sekiguchi Y."/>
        </authorList>
    </citation>
    <scope>NUCLEOTIDE SEQUENCE [LARGE SCALE GENOMIC DNA]</scope>
    <source>
        <strain evidence="9">TC1</strain>
    </source>
</reference>
<name>A0A0K8P9S5_9CHLR</name>
<dbReference type="OrthoDB" id="9807461at2"/>
<proteinExistence type="inferred from homology"/>
<dbReference type="PROSITE" id="PS51161">
    <property type="entry name" value="ATP_CONE"/>
    <property type="match status" value="1"/>
</dbReference>
<evidence type="ECO:0000256" key="3">
    <source>
        <dbReference type="ARBA" id="ARBA00022840"/>
    </source>
</evidence>
<evidence type="ECO:0000256" key="1">
    <source>
        <dbReference type="ARBA" id="ARBA00022491"/>
    </source>
</evidence>
<dbReference type="HAMAP" id="MF_00440">
    <property type="entry name" value="NrdR"/>
    <property type="match status" value="1"/>
</dbReference>
<evidence type="ECO:0000259" key="8">
    <source>
        <dbReference type="PROSITE" id="PS51161"/>
    </source>
</evidence>
<dbReference type="InterPro" id="IPR055173">
    <property type="entry name" value="NrdR-like_N"/>
</dbReference>
<dbReference type="Pfam" id="PF22811">
    <property type="entry name" value="Zn_ribbon_NrdR"/>
    <property type="match status" value="1"/>
</dbReference>
<feature type="domain" description="ATP-cone" evidence="8">
    <location>
        <begin position="48"/>
        <end position="138"/>
    </location>
</feature>
<comment type="caution">
    <text evidence="7">Lacks conserved residue(s) required for the propagation of feature annotation.</text>
</comment>
<dbReference type="Proteomes" id="UP000053370">
    <property type="component" value="Unassembled WGS sequence"/>
</dbReference>
<comment type="similarity">
    <text evidence="7">Belongs to the NrdR family.</text>
</comment>
<dbReference type="STRING" id="1678840.ATC1_11316"/>
<keyword evidence="4 7" id="KW-0805">Transcription regulation</keyword>
<dbReference type="Pfam" id="PF03477">
    <property type="entry name" value="ATP-cone"/>
    <property type="match status" value="1"/>
</dbReference>
<dbReference type="InterPro" id="IPR003796">
    <property type="entry name" value="RNR_NrdR-like"/>
</dbReference>
<dbReference type="GO" id="GO:0005524">
    <property type="term" value="F:ATP binding"/>
    <property type="evidence" value="ECO:0007669"/>
    <property type="project" value="UniProtKB-UniRule"/>
</dbReference>
<keyword evidence="6 7" id="KW-0804">Transcription</keyword>
<keyword evidence="1 7" id="KW-0678">Repressor</keyword>
<evidence type="ECO:0000256" key="5">
    <source>
        <dbReference type="ARBA" id="ARBA00023125"/>
    </source>
</evidence>
<comment type="function">
    <text evidence="7">Negatively regulates transcription of bacterial ribonucleotide reductase nrd genes and operons by binding to NrdR-boxes.</text>
</comment>
<dbReference type="EMBL" id="DF968179">
    <property type="protein sequence ID" value="GAP39386.1"/>
    <property type="molecule type" value="Genomic_DNA"/>
</dbReference>
<dbReference type="RefSeq" id="WP_062277601.1">
    <property type="nucleotide sequence ID" value="NZ_DF968179.1"/>
</dbReference>
<gene>
    <name evidence="7" type="primary">nrdR</name>
    <name evidence="9" type="ORF">ATC1_11316</name>
</gene>
<dbReference type="AlphaFoldDB" id="A0A0K8P9S5"/>
<evidence type="ECO:0000256" key="7">
    <source>
        <dbReference type="HAMAP-Rule" id="MF_00440"/>
    </source>
</evidence>
<keyword evidence="2 7" id="KW-0547">Nucleotide-binding</keyword>
<evidence type="ECO:0000313" key="10">
    <source>
        <dbReference type="Proteomes" id="UP000053370"/>
    </source>
</evidence>
<dbReference type="PANTHER" id="PTHR30455:SF2">
    <property type="entry name" value="TRANSCRIPTIONAL REPRESSOR NRDR"/>
    <property type="match status" value="1"/>
</dbReference>
<keyword evidence="5 7" id="KW-0238">DNA-binding</keyword>
<dbReference type="GO" id="GO:0003677">
    <property type="term" value="F:DNA binding"/>
    <property type="evidence" value="ECO:0007669"/>
    <property type="project" value="UniProtKB-KW"/>
</dbReference>
<dbReference type="GO" id="GO:0045892">
    <property type="term" value="P:negative regulation of DNA-templated transcription"/>
    <property type="evidence" value="ECO:0007669"/>
    <property type="project" value="UniProtKB-UniRule"/>
</dbReference>
<evidence type="ECO:0000313" key="9">
    <source>
        <dbReference type="EMBL" id="GAP39386.1"/>
    </source>
</evidence>
<organism evidence="9">
    <name type="scientific">Flexilinea flocculi</name>
    <dbReference type="NCBI Taxonomy" id="1678840"/>
    <lineage>
        <taxon>Bacteria</taxon>
        <taxon>Bacillati</taxon>
        <taxon>Chloroflexota</taxon>
        <taxon>Anaerolineae</taxon>
        <taxon>Anaerolineales</taxon>
        <taxon>Anaerolineaceae</taxon>
        <taxon>Flexilinea</taxon>
    </lineage>
</organism>
<dbReference type="NCBIfam" id="TIGR00244">
    <property type="entry name" value="transcriptional regulator NrdR"/>
    <property type="match status" value="1"/>
</dbReference>
<protein>
    <recommendedName>
        <fullName evidence="7">Transcriptional repressor NrdR</fullName>
    </recommendedName>
</protein>
<dbReference type="GO" id="GO:0008270">
    <property type="term" value="F:zinc ion binding"/>
    <property type="evidence" value="ECO:0007669"/>
    <property type="project" value="InterPro"/>
</dbReference>
<accession>A0A0K8P9S5</accession>
<dbReference type="InterPro" id="IPR005144">
    <property type="entry name" value="ATP-cone_dom"/>
</dbReference>